<feature type="chain" id="PRO_5046017486" description="Peptidoglycan binding-like domain-containing protein" evidence="2">
    <location>
        <begin position="23"/>
        <end position="1063"/>
    </location>
</feature>
<feature type="transmembrane region" description="Helical" evidence="1">
    <location>
        <begin position="974"/>
        <end position="992"/>
    </location>
</feature>
<keyword evidence="1" id="KW-0812">Transmembrane</keyword>
<accession>A0ABZ2V1H8</accession>
<feature type="transmembrane region" description="Helical" evidence="1">
    <location>
        <begin position="1032"/>
        <end position="1054"/>
    </location>
</feature>
<organism evidence="3 4">
    <name type="scientific">Yoonia phaeophyticola</name>
    <dbReference type="NCBI Taxonomy" id="3137369"/>
    <lineage>
        <taxon>Bacteria</taxon>
        <taxon>Pseudomonadati</taxon>
        <taxon>Pseudomonadota</taxon>
        <taxon>Alphaproteobacteria</taxon>
        <taxon>Rhodobacterales</taxon>
        <taxon>Paracoccaceae</taxon>
        <taxon>Yoonia</taxon>
    </lineage>
</organism>
<evidence type="ECO:0008006" key="5">
    <source>
        <dbReference type="Google" id="ProtNLM"/>
    </source>
</evidence>
<feature type="signal peptide" evidence="2">
    <location>
        <begin position="1"/>
        <end position="22"/>
    </location>
</feature>
<feature type="transmembrane region" description="Helical" evidence="1">
    <location>
        <begin position="1004"/>
        <end position="1026"/>
    </location>
</feature>
<reference evidence="4" key="1">
    <citation type="submission" date="2024-04" db="EMBL/GenBank/DDBJ databases">
        <title>Phylogenomic analyses of a clade within the roseobacter group suggest taxonomic reassignments of species of the genera Aestuariivita, Citreicella, Loktanella, Nautella, Pelagibaca, Ruegeria, Thalassobius, Thiobacimonas and Tropicibacter, and the proposal o.</title>
        <authorList>
            <person name="Jeon C.O."/>
        </authorList>
    </citation>
    <scope>NUCLEOTIDE SEQUENCE [LARGE SCALE GENOMIC DNA]</scope>
    <source>
        <strain evidence="4">BS5-3</strain>
    </source>
</reference>
<name>A0ABZ2V1H8_9RHOB</name>
<dbReference type="RefSeq" id="WP_341366054.1">
    <property type="nucleotide sequence ID" value="NZ_CP150951.2"/>
</dbReference>
<evidence type="ECO:0000313" key="3">
    <source>
        <dbReference type="EMBL" id="WZC47934.1"/>
    </source>
</evidence>
<evidence type="ECO:0000313" key="4">
    <source>
        <dbReference type="Proteomes" id="UP001440612"/>
    </source>
</evidence>
<protein>
    <recommendedName>
        <fullName evidence="5">Peptidoglycan binding-like domain-containing protein</fullName>
    </recommendedName>
</protein>
<keyword evidence="1" id="KW-1133">Transmembrane helix</keyword>
<gene>
    <name evidence="3" type="ORF">AABB29_13695</name>
</gene>
<sequence length="1063" mass="112655">MNIIRTLLFTLLFAWLPAMTLANCSDLNKVTGVPPEPEEIGLIQRGLRTALSDNNPLLSDGRLGDYTRDQLVEFCRLFPLPGKPGDVDATLALAAAYGQLAADVPDWKDIASADAFADRLLPSDDSALNTRILALIGPASTTTESLENQTGAADCAGQIDAALGPSAQAGQLVLNGLDPDIWPDAAATCTQLDLAGGAAASAEILSNIGMIEAGLPGSINQLLAPDFALWLGEDIALRGPRLLGNPPAVVALVAEYRGENRAAAPRDFSTIYQNLPDSCAHGAGSRATDYISFDQRAFDSLVAPVDVNSLLGDLAGQSFDSNAALISAIETALVGQVNECTMDQVLLALNSPENFGQAYMLNAEKAANLALQDDFAQNAAIVEPFVGLSSPSRASLLAAIRGALQNATAAEIDAEVEAAADVLASAAEPVSDTFDTRPEGVPEFDPLTINPTIGVTLNTDSAVEATVADAEFRNALLDADYQAAPNAEVLKSDARKILDPIAAEKIATAVNRAMVQLQPAVDTSWGLTDTLSAAIAAAPAAQGVPDAAQTAEITQRLTELIGVEYPTARLFDAAIAPFASGIIANDIRASAAQSAPALGPNDGLDTNIALPDCGCTNRREDNTLVYGFMPFWMAPPRVSADSADSEIAEDAAAADGAPAGRLIDFGIVNRAAFYGLEFDLTDGGNLYLRNEEQWTLGMRDFVRAAHRHRAKADLAITLSGWQDWSDLQISDAAQQITDAIAPFARADSADFTALAAAFPTILDPARADGVTLIVNDYDGTADPAENIQVLNSLVSRLQGTLSARGQSINLAFDLDLGATDGRDKMFQDISELLVGADPKVDLILLFLERPTTDSKKILRARMESGVFGGSDRAEILRRIVPVLPPAAHQLVHTGQATATPAAADFSQFVDDLVYFQDNFAGVGFWPAPDPFSNEAESINAIFQDLWLLQTMPSLLSSFEDEADRACTFICPNRSYFAAGMLAIFLLTALLVWRSFYSGFMDKLAFKFGFVWIGTGIIFAGLIALSICDTGAFVAPVLLVLMLFASVLLLLFYIYQRAKNGPKP</sequence>
<keyword evidence="2" id="KW-0732">Signal</keyword>
<evidence type="ECO:0000256" key="2">
    <source>
        <dbReference type="SAM" id="SignalP"/>
    </source>
</evidence>
<dbReference type="EMBL" id="CP150951">
    <property type="protein sequence ID" value="WZC47934.1"/>
    <property type="molecule type" value="Genomic_DNA"/>
</dbReference>
<dbReference type="Proteomes" id="UP001440612">
    <property type="component" value="Chromosome"/>
</dbReference>
<keyword evidence="1" id="KW-0472">Membrane</keyword>
<evidence type="ECO:0000256" key="1">
    <source>
        <dbReference type="SAM" id="Phobius"/>
    </source>
</evidence>
<proteinExistence type="predicted"/>
<keyword evidence="4" id="KW-1185">Reference proteome</keyword>